<reference evidence="1 2" key="1">
    <citation type="journal article" date="2018" name="Plant J.">
        <title>Genome sequences of Chlorella sorokiniana UTEX 1602 and Micractinium conductrix SAG 241.80: implications to maltose excretion by a green alga.</title>
        <authorList>
            <person name="Arriola M.B."/>
            <person name="Velmurugan N."/>
            <person name="Zhang Y."/>
            <person name="Plunkett M.H."/>
            <person name="Hondzo H."/>
            <person name="Barney B.M."/>
        </authorList>
    </citation>
    <scope>NUCLEOTIDE SEQUENCE [LARGE SCALE GENOMIC DNA]</scope>
    <source>
        <strain evidence="1 2">SAG 241.80</strain>
    </source>
</reference>
<comment type="caution">
    <text evidence="1">The sequence shown here is derived from an EMBL/GenBank/DDBJ whole genome shotgun (WGS) entry which is preliminary data.</text>
</comment>
<evidence type="ECO:0000313" key="2">
    <source>
        <dbReference type="Proteomes" id="UP000239649"/>
    </source>
</evidence>
<keyword evidence="2" id="KW-1185">Reference proteome</keyword>
<proteinExistence type="predicted"/>
<name>A0A2P6VL18_9CHLO</name>
<organism evidence="1 2">
    <name type="scientific">Micractinium conductrix</name>
    <dbReference type="NCBI Taxonomy" id="554055"/>
    <lineage>
        <taxon>Eukaryota</taxon>
        <taxon>Viridiplantae</taxon>
        <taxon>Chlorophyta</taxon>
        <taxon>core chlorophytes</taxon>
        <taxon>Trebouxiophyceae</taxon>
        <taxon>Chlorellales</taxon>
        <taxon>Chlorellaceae</taxon>
        <taxon>Chlorella clade</taxon>
        <taxon>Micractinium</taxon>
    </lineage>
</organism>
<dbReference type="Proteomes" id="UP000239649">
    <property type="component" value="Unassembled WGS sequence"/>
</dbReference>
<sequence length="239" mass="26147">MFESFEALEKSGGTEKVDAGMLQYVAGWKALRGMSSSEHWSRAPSPYSLRAVLRCLEEQLLQGLPGEQLDAERFGIQLCDLLAESFLASPGLESWAAGEFGQRIVDAINAGGGEGTQIVLRRPGKERQAPAAEAVPGAGELAVPALSPEAAASAAWRAQRLRDVRTMKNSASLERHMDRWGWTSVRHKKHLKWRLKEPGLPEYRTSTYTAPSSTGDVWRGSKRRASRFGGCMASSTRST</sequence>
<accession>A0A2P6VL18</accession>
<gene>
    <name evidence="1" type="ORF">C2E20_2185</name>
</gene>
<evidence type="ECO:0000313" key="1">
    <source>
        <dbReference type="EMBL" id="PSC74775.1"/>
    </source>
</evidence>
<dbReference type="AlphaFoldDB" id="A0A2P6VL18"/>
<protein>
    <submittedName>
        <fullName evidence="1">Diguanylate cyclase response regulator</fullName>
    </submittedName>
</protein>
<dbReference type="EMBL" id="LHPF02000004">
    <property type="protein sequence ID" value="PSC74775.1"/>
    <property type="molecule type" value="Genomic_DNA"/>
</dbReference>